<dbReference type="NCBIfam" id="TIGR01451">
    <property type="entry name" value="B_ant_repeat"/>
    <property type="match status" value="1"/>
</dbReference>
<keyword evidence="1" id="KW-0732">Signal</keyword>
<organism evidence="3 4">
    <name type="scientific">Candidatus Woesebacteria bacterium GW2011_GWA1_41_13b</name>
    <dbReference type="NCBI Taxonomy" id="1618555"/>
    <lineage>
        <taxon>Bacteria</taxon>
        <taxon>Candidatus Woeseibacteriota</taxon>
    </lineage>
</organism>
<sequence length="237" mass="25120">MVIIKKNIFMRKLFVLFGLLIAPLVAAPIVSAAGQSQCQIIYGGGEVCPPQQVKFTINKLVQRLTKGGEFFENMTLNDLRLSPGQNVNFKIVIENTGTTDITNLNVVDTFPDQLSFVAGVGNASVGAKQISFVVGKINRGQKMEFVITAKAADAAGLPQNQAIACAVNNVRATAPDGSTAEDNAQVCIERGIVAVPTPQIFQKPTVSQIPSTGPELLGLVALIPTGLAGIYLRRKAS</sequence>
<dbReference type="InterPro" id="IPR047589">
    <property type="entry name" value="DUF11_rpt"/>
</dbReference>
<comment type="caution">
    <text evidence="3">The sequence shown here is derived from an EMBL/GenBank/DDBJ whole genome shotgun (WGS) entry which is preliminary data.</text>
</comment>
<feature type="signal peptide" evidence="1">
    <location>
        <begin position="1"/>
        <end position="27"/>
    </location>
</feature>
<evidence type="ECO:0000313" key="4">
    <source>
        <dbReference type="Proteomes" id="UP000034676"/>
    </source>
</evidence>
<reference evidence="3 4" key="1">
    <citation type="journal article" date="2015" name="Nature">
        <title>rRNA introns, odd ribosomes, and small enigmatic genomes across a large radiation of phyla.</title>
        <authorList>
            <person name="Brown C.T."/>
            <person name="Hug L.A."/>
            <person name="Thomas B.C."/>
            <person name="Sharon I."/>
            <person name="Castelle C.J."/>
            <person name="Singh A."/>
            <person name="Wilkins M.J."/>
            <person name="Williams K.H."/>
            <person name="Banfield J.F."/>
        </authorList>
    </citation>
    <scope>NUCLEOTIDE SEQUENCE [LARGE SCALE GENOMIC DNA]</scope>
</reference>
<name>A0A0G0XV73_9BACT</name>
<dbReference type="AlphaFoldDB" id="A0A0G0XV73"/>
<evidence type="ECO:0000259" key="2">
    <source>
        <dbReference type="Pfam" id="PF01345"/>
    </source>
</evidence>
<protein>
    <recommendedName>
        <fullName evidence="2">DUF11 domain-containing protein</fullName>
    </recommendedName>
</protein>
<proteinExistence type="predicted"/>
<dbReference type="Proteomes" id="UP000034676">
    <property type="component" value="Unassembled WGS sequence"/>
</dbReference>
<feature type="chain" id="PRO_5002535425" description="DUF11 domain-containing protein" evidence="1">
    <location>
        <begin position="28"/>
        <end position="237"/>
    </location>
</feature>
<accession>A0A0G0XV73</accession>
<gene>
    <name evidence="3" type="ORF">UU42_C0007G0014</name>
</gene>
<feature type="domain" description="DUF11" evidence="2">
    <location>
        <begin position="75"/>
        <end position="186"/>
    </location>
</feature>
<evidence type="ECO:0000256" key="1">
    <source>
        <dbReference type="SAM" id="SignalP"/>
    </source>
</evidence>
<dbReference type="EMBL" id="LCAO01000007">
    <property type="protein sequence ID" value="KKR91797.1"/>
    <property type="molecule type" value="Genomic_DNA"/>
</dbReference>
<evidence type="ECO:0000313" key="3">
    <source>
        <dbReference type="EMBL" id="KKR91797.1"/>
    </source>
</evidence>
<dbReference type="InterPro" id="IPR001434">
    <property type="entry name" value="OmcB-like_DUF11"/>
</dbReference>
<dbReference type="Pfam" id="PF01345">
    <property type="entry name" value="DUF11"/>
    <property type="match status" value="1"/>
</dbReference>